<keyword evidence="11" id="KW-0175">Coiled coil</keyword>
<dbReference type="PANTHER" id="PTHR23058:SF0">
    <property type="entry name" value="PEROXISOMAL MEMBRANE PROTEIN PEX14"/>
    <property type="match status" value="1"/>
</dbReference>
<dbReference type="KEGG" id="wic:J056_003139"/>
<protein>
    <recommendedName>
        <fullName evidence="7 10">Peroxisomal membrane protein PEX14</fullName>
    </recommendedName>
    <alternativeName>
        <fullName evidence="8 10">Peroxin-14</fullName>
    </alternativeName>
</protein>
<reference evidence="15" key="1">
    <citation type="journal article" date="2013" name="BMC Genomics">
        <title>Genome and transcriptome sequencing of the halophilic fungus Wallemia ichthyophaga: haloadaptations present and absent.</title>
        <authorList>
            <person name="Zajc J."/>
            <person name="Liu Y."/>
            <person name="Dai W."/>
            <person name="Yang Z."/>
            <person name="Hu J."/>
            <person name="Gostincar C."/>
            <person name="Gunde-Cimerman N."/>
        </authorList>
    </citation>
    <scope>NUCLEOTIDE SEQUENCE [LARGE SCALE GENOMIC DNA]</scope>
    <source>
        <strain evidence="15">EXF-994 / CBS 113033</strain>
    </source>
</reference>
<dbReference type="GO" id="GO:0016560">
    <property type="term" value="P:protein import into peroxisome matrix, docking"/>
    <property type="evidence" value="ECO:0007669"/>
    <property type="project" value="UniProtKB-UniRule"/>
</dbReference>
<dbReference type="HOGENOM" id="CLU_045718_1_0_1"/>
<keyword evidence="15" id="KW-1185">Reference proteome</keyword>
<evidence type="ECO:0000256" key="11">
    <source>
        <dbReference type="SAM" id="Coils"/>
    </source>
</evidence>
<evidence type="ECO:0000256" key="5">
    <source>
        <dbReference type="ARBA" id="ARBA00023136"/>
    </source>
</evidence>
<dbReference type="GO" id="GO:0005778">
    <property type="term" value="C:peroxisomal membrane"/>
    <property type="evidence" value="ECO:0007669"/>
    <property type="project" value="UniProtKB-SubCell"/>
</dbReference>
<dbReference type="RefSeq" id="XP_009266718.1">
    <property type="nucleotide sequence ID" value="XM_009268443.1"/>
</dbReference>
<proteinExistence type="inferred from homology"/>
<feature type="domain" description="Peroxisome membrane anchor protein Pex14p N-terminal" evidence="13">
    <location>
        <begin position="4"/>
        <end position="46"/>
    </location>
</feature>
<dbReference type="OrthoDB" id="5549158at2759"/>
<evidence type="ECO:0000256" key="2">
    <source>
        <dbReference type="ARBA" id="ARBA00022448"/>
    </source>
</evidence>
<keyword evidence="2 10" id="KW-0813">Transport</keyword>
<accession>R9AN79</accession>
<sequence length="256" mass="28314">MSSGDKVQSAVDFLSDPNTQSGSLEDKVQFLRSKGLEQAEINQALAAANNNRRIFFSQPPRYELQRDWRDYFIMAVVSGGLAYGVGSLAKRYLWPHLQPPSSTQYESDLKSLNDKYDEAESTMKELRDDTTAIKDSLAGQQDKVNETIVEIERAVDGIKSSEKRTREEMDGVVRELSEIKSQIPKLVESQQQSQASTLNELQSELKSLKSLLLSRQNGGTTSPSSSIQIGKPQIPAWQLATANGTSTSPTNSTNSH</sequence>
<dbReference type="STRING" id="1299270.R9AN79"/>
<keyword evidence="6 10" id="KW-0576">Peroxisome</keyword>
<dbReference type="AlphaFoldDB" id="R9AN79"/>
<comment type="function">
    <text evidence="10">Component of the PEX13-PEX14 docking complex, a translocon channel that specifically mediates the import of peroxisomal cargo proteins bound to PEX5 receptor. The PEX13-PEX14 docking complex forms a large import pore which can be opened to a diameter of about 9 nm. Mechanistically, PEX5 receptor along with cargo proteins associates with the PEX14 subunit of the PEX13-PEX14 docking complex in the cytosol, leading to the insertion of the receptor into the organelle membrane with the concomitant translocation of the cargo into the peroxisome matrix.</text>
</comment>
<evidence type="ECO:0000256" key="8">
    <source>
        <dbReference type="ARBA" id="ARBA00029691"/>
    </source>
</evidence>
<dbReference type="Gene3D" id="1.10.10.10">
    <property type="entry name" value="Winged helix-like DNA-binding domain superfamily/Winged helix DNA-binding domain"/>
    <property type="match status" value="1"/>
</dbReference>
<evidence type="ECO:0000313" key="14">
    <source>
        <dbReference type="EMBL" id="EOR03682.1"/>
    </source>
</evidence>
<evidence type="ECO:0000313" key="15">
    <source>
        <dbReference type="Proteomes" id="UP000014064"/>
    </source>
</evidence>
<evidence type="ECO:0000256" key="10">
    <source>
        <dbReference type="RuleBase" id="RU367032"/>
    </source>
</evidence>
<dbReference type="InterPro" id="IPR025655">
    <property type="entry name" value="PEX14"/>
</dbReference>
<name>R9AN79_WALI9</name>
<keyword evidence="3 10" id="KW-0653">Protein transport</keyword>
<dbReference type="InterPro" id="IPR036388">
    <property type="entry name" value="WH-like_DNA-bd_sf"/>
</dbReference>
<comment type="subcellular location">
    <subcellularLocation>
        <location evidence="9 10">Peroxisome membrane</location>
    </subcellularLocation>
</comment>
<evidence type="ECO:0000259" key="13">
    <source>
        <dbReference type="Pfam" id="PF04695"/>
    </source>
</evidence>
<evidence type="ECO:0000256" key="4">
    <source>
        <dbReference type="ARBA" id="ARBA00023010"/>
    </source>
</evidence>
<feature type="compositionally biased region" description="Polar residues" evidence="12">
    <location>
        <begin position="218"/>
        <end position="228"/>
    </location>
</feature>
<dbReference type="GeneID" id="20376091"/>
<evidence type="ECO:0000256" key="6">
    <source>
        <dbReference type="ARBA" id="ARBA00023140"/>
    </source>
</evidence>
<evidence type="ECO:0000256" key="9">
    <source>
        <dbReference type="ARBA" id="ARBA00046271"/>
    </source>
</evidence>
<comment type="similarity">
    <text evidence="1 10">Belongs to the peroxin-14 family.</text>
</comment>
<evidence type="ECO:0000256" key="12">
    <source>
        <dbReference type="SAM" id="MobiDB-lite"/>
    </source>
</evidence>
<feature type="region of interest" description="Disordered" evidence="12">
    <location>
        <begin position="1"/>
        <end position="21"/>
    </location>
</feature>
<keyword evidence="5 10" id="KW-0472">Membrane</keyword>
<dbReference type="Proteomes" id="UP000014064">
    <property type="component" value="Unassembled WGS sequence"/>
</dbReference>
<dbReference type="PANTHER" id="PTHR23058">
    <property type="entry name" value="PEROXISOMAL MEMBRANE PROTEIN PEX14"/>
    <property type="match status" value="1"/>
</dbReference>
<dbReference type="eggNOG" id="KOG2629">
    <property type="taxonomic scope" value="Eukaryota"/>
</dbReference>
<dbReference type="GO" id="GO:0005102">
    <property type="term" value="F:signaling receptor binding"/>
    <property type="evidence" value="ECO:0007669"/>
    <property type="project" value="TreeGrafter"/>
</dbReference>
<dbReference type="EMBL" id="KE007226">
    <property type="protein sequence ID" value="EOR03682.1"/>
    <property type="molecule type" value="Genomic_DNA"/>
</dbReference>
<dbReference type="OMA" id="YNQWQPP"/>
<organism evidence="14 15">
    <name type="scientific">Wallemia ichthyophaga (strain EXF-994 / CBS 113033)</name>
    <dbReference type="NCBI Taxonomy" id="1299270"/>
    <lineage>
        <taxon>Eukaryota</taxon>
        <taxon>Fungi</taxon>
        <taxon>Dikarya</taxon>
        <taxon>Basidiomycota</taxon>
        <taxon>Wallemiomycotina</taxon>
        <taxon>Wallemiomycetes</taxon>
        <taxon>Wallemiales</taxon>
        <taxon>Wallemiaceae</taxon>
        <taxon>Wallemia</taxon>
    </lineage>
</organism>
<evidence type="ECO:0000256" key="1">
    <source>
        <dbReference type="ARBA" id="ARBA00005443"/>
    </source>
</evidence>
<dbReference type="Pfam" id="PF04695">
    <property type="entry name" value="Pex14_N"/>
    <property type="match status" value="1"/>
</dbReference>
<feature type="coiled-coil region" evidence="11">
    <location>
        <begin position="102"/>
        <end position="129"/>
    </location>
</feature>
<feature type="region of interest" description="Disordered" evidence="12">
    <location>
        <begin position="214"/>
        <end position="256"/>
    </location>
</feature>
<evidence type="ECO:0000256" key="7">
    <source>
        <dbReference type="ARBA" id="ARBA00029502"/>
    </source>
</evidence>
<dbReference type="GO" id="GO:1990429">
    <property type="term" value="C:peroxisomal importomer complex"/>
    <property type="evidence" value="ECO:0007669"/>
    <property type="project" value="TreeGrafter"/>
</dbReference>
<gene>
    <name evidence="14" type="ORF">J056_003139</name>
</gene>
<keyword evidence="4" id="KW-0811">Translocation</keyword>
<dbReference type="InterPro" id="IPR006785">
    <property type="entry name" value="Pex14_N"/>
</dbReference>
<evidence type="ECO:0000256" key="3">
    <source>
        <dbReference type="ARBA" id="ARBA00022927"/>
    </source>
</evidence>
<feature type="compositionally biased region" description="Low complexity" evidence="12">
    <location>
        <begin position="245"/>
        <end position="256"/>
    </location>
</feature>